<dbReference type="OrthoDB" id="9790144at2"/>
<dbReference type="RefSeq" id="WP_149112544.1">
    <property type="nucleotide sequence ID" value="NZ_CP042425.1"/>
</dbReference>
<proteinExistence type="predicted"/>
<dbReference type="CDD" id="cd00198">
    <property type="entry name" value="vWFA"/>
    <property type="match status" value="1"/>
</dbReference>
<gene>
    <name evidence="2" type="ORF">PX52LOC_05016</name>
</gene>
<organism evidence="2 3">
    <name type="scientific">Limnoglobus roseus</name>
    <dbReference type="NCBI Taxonomy" id="2598579"/>
    <lineage>
        <taxon>Bacteria</taxon>
        <taxon>Pseudomonadati</taxon>
        <taxon>Planctomycetota</taxon>
        <taxon>Planctomycetia</taxon>
        <taxon>Gemmatales</taxon>
        <taxon>Gemmataceae</taxon>
        <taxon>Limnoglobus</taxon>
    </lineage>
</organism>
<feature type="region of interest" description="Disordered" evidence="1">
    <location>
        <begin position="189"/>
        <end position="216"/>
    </location>
</feature>
<dbReference type="Gene3D" id="3.40.50.410">
    <property type="entry name" value="von Willebrand factor, type A domain"/>
    <property type="match status" value="1"/>
</dbReference>
<evidence type="ECO:0000313" key="3">
    <source>
        <dbReference type="Proteomes" id="UP000324974"/>
    </source>
</evidence>
<protein>
    <recommendedName>
        <fullName evidence="4">VWA domain-containing protein</fullName>
    </recommendedName>
</protein>
<accession>A0A5C1AJY3</accession>
<sequence length="216" mass="23653">MRQDLTDITVVMDRSGSMQACQADAEGGLNRFVEDQKKLPGEATFTLVQFDHEYEFVHKAIPIRTVPYCRLVPRGNTALLDAVGRAIVETGERLAKTPEADRPALVVFVITTDGQENASREYTKAKVQEMISHQTDVYKWQFTYLGANQDSFGEAGAMGIPMSGTANFTAATARVAYASASAQVGRMRTQAKSSQPIDNAFTTTEIEDMEGKKGSK</sequence>
<evidence type="ECO:0000256" key="1">
    <source>
        <dbReference type="SAM" id="MobiDB-lite"/>
    </source>
</evidence>
<keyword evidence="3" id="KW-1185">Reference proteome</keyword>
<feature type="compositionally biased region" description="Polar residues" evidence="1">
    <location>
        <begin position="190"/>
        <end position="204"/>
    </location>
</feature>
<dbReference type="EMBL" id="CP042425">
    <property type="protein sequence ID" value="QEL18002.1"/>
    <property type="molecule type" value="Genomic_DNA"/>
</dbReference>
<reference evidence="3" key="1">
    <citation type="submission" date="2019-08" db="EMBL/GenBank/DDBJ databases">
        <title>Limnoglobus roseus gen. nov., sp. nov., a novel freshwater planctomycete with a giant genome from the family Gemmataceae.</title>
        <authorList>
            <person name="Kulichevskaya I.S."/>
            <person name="Naumoff D.G."/>
            <person name="Miroshnikov K."/>
            <person name="Ivanova A."/>
            <person name="Philippov D.A."/>
            <person name="Hakobyan A."/>
            <person name="Rijpstra I.C."/>
            <person name="Sinninghe Damste J.S."/>
            <person name="Liesack W."/>
            <person name="Dedysh S.N."/>
        </authorList>
    </citation>
    <scope>NUCLEOTIDE SEQUENCE [LARGE SCALE GENOMIC DNA]</scope>
    <source>
        <strain evidence="3">PX52</strain>
    </source>
</reference>
<dbReference type="AlphaFoldDB" id="A0A5C1AJY3"/>
<dbReference type="InterPro" id="IPR036465">
    <property type="entry name" value="vWFA_dom_sf"/>
</dbReference>
<name>A0A5C1AJY3_9BACT</name>
<dbReference type="KEGG" id="lrs:PX52LOC_05016"/>
<evidence type="ECO:0000313" key="2">
    <source>
        <dbReference type="EMBL" id="QEL18002.1"/>
    </source>
</evidence>
<evidence type="ECO:0008006" key="4">
    <source>
        <dbReference type="Google" id="ProtNLM"/>
    </source>
</evidence>
<dbReference type="SUPFAM" id="SSF53300">
    <property type="entry name" value="vWA-like"/>
    <property type="match status" value="1"/>
</dbReference>
<dbReference type="Proteomes" id="UP000324974">
    <property type="component" value="Chromosome"/>
</dbReference>